<dbReference type="PANTHER" id="PTHR43537">
    <property type="entry name" value="TRANSCRIPTIONAL REGULATOR, GNTR FAMILY"/>
    <property type="match status" value="1"/>
</dbReference>
<dbReference type="SUPFAM" id="SSF48008">
    <property type="entry name" value="GntR ligand-binding domain-like"/>
    <property type="match status" value="1"/>
</dbReference>
<dbReference type="CDD" id="cd07377">
    <property type="entry name" value="WHTH_GntR"/>
    <property type="match status" value="1"/>
</dbReference>
<dbReference type="PROSITE" id="PS50949">
    <property type="entry name" value="HTH_GNTR"/>
    <property type="match status" value="1"/>
</dbReference>
<dbReference type="InterPro" id="IPR011711">
    <property type="entry name" value="GntR_C"/>
</dbReference>
<dbReference type="EMBL" id="JAVIIS010000008">
    <property type="protein sequence ID" value="MDX8439389.1"/>
    <property type="molecule type" value="Genomic_DNA"/>
</dbReference>
<evidence type="ECO:0000259" key="4">
    <source>
        <dbReference type="PROSITE" id="PS50949"/>
    </source>
</evidence>
<dbReference type="SMART" id="SM00345">
    <property type="entry name" value="HTH_GNTR"/>
    <property type="match status" value="1"/>
</dbReference>
<evidence type="ECO:0000256" key="3">
    <source>
        <dbReference type="ARBA" id="ARBA00023163"/>
    </source>
</evidence>
<organism evidence="5 6">
    <name type="scientific">Mesorhizobium australafricanum</name>
    <dbReference type="NCBI Taxonomy" id="3072311"/>
    <lineage>
        <taxon>Bacteria</taxon>
        <taxon>Pseudomonadati</taxon>
        <taxon>Pseudomonadota</taxon>
        <taxon>Alphaproteobacteria</taxon>
        <taxon>Hyphomicrobiales</taxon>
        <taxon>Phyllobacteriaceae</taxon>
        <taxon>Mesorhizobium</taxon>
    </lineage>
</organism>
<keyword evidence="3" id="KW-0804">Transcription</keyword>
<keyword evidence="2" id="KW-0238">DNA-binding</keyword>
<dbReference type="SMART" id="SM00895">
    <property type="entry name" value="FCD"/>
    <property type="match status" value="1"/>
</dbReference>
<accession>A0ABU4WX57</accession>
<dbReference type="InterPro" id="IPR036388">
    <property type="entry name" value="WH-like_DNA-bd_sf"/>
</dbReference>
<protein>
    <submittedName>
        <fullName evidence="5">GntR family transcriptional regulator</fullName>
    </submittedName>
</protein>
<dbReference type="Gene3D" id="1.20.120.530">
    <property type="entry name" value="GntR ligand-binding domain-like"/>
    <property type="match status" value="1"/>
</dbReference>
<dbReference type="Pfam" id="PF00392">
    <property type="entry name" value="GntR"/>
    <property type="match status" value="1"/>
</dbReference>
<proteinExistence type="predicted"/>
<keyword evidence="6" id="KW-1185">Reference proteome</keyword>
<sequence length="238" mass="25962">MTIDIRNKNPKSALSKSDAVYRTLKRVILDQALTAGTKLPEDSIGERLGVSRTIVRQALARLNGEGLVELRPHKGACVAQPSLEEGHDIFEVRRALERLVIETLIDKLTPQKIKQLEAHVDAEDTAKASNPPSSIQLAGEFHVLLASLTGNELLLRYVTELVSRSSLILSLYGRPHSSDCAVSEHWEIIAALAASDRNKAAALMEHHIEAITTRALLKANPGNGFPDLLAAYGREEGL</sequence>
<evidence type="ECO:0000313" key="6">
    <source>
        <dbReference type="Proteomes" id="UP001272097"/>
    </source>
</evidence>
<name>A0ABU4WX57_9HYPH</name>
<dbReference type="Pfam" id="PF07729">
    <property type="entry name" value="FCD"/>
    <property type="match status" value="1"/>
</dbReference>
<gene>
    <name evidence="5" type="ORF">RFM51_07270</name>
</gene>
<evidence type="ECO:0000313" key="5">
    <source>
        <dbReference type="EMBL" id="MDX8439389.1"/>
    </source>
</evidence>
<dbReference type="Proteomes" id="UP001272097">
    <property type="component" value="Unassembled WGS sequence"/>
</dbReference>
<comment type="caution">
    <text evidence="5">The sequence shown here is derived from an EMBL/GenBank/DDBJ whole genome shotgun (WGS) entry which is preliminary data.</text>
</comment>
<feature type="domain" description="HTH gntR-type" evidence="4">
    <location>
        <begin position="14"/>
        <end position="81"/>
    </location>
</feature>
<dbReference type="InterPro" id="IPR008920">
    <property type="entry name" value="TF_FadR/GntR_C"/>
</dbReference>
<dbReference type="RefSeq" id="WP_320213304.1">
    <property type="nucleotide sequence ID" value="NZ_JAVIIS010000008.1"/>
</dbReference>
<dbReference type="PANTHER" id="PTHR43537:SF53">
    <property type="entry name" value="HTH-TYPE TRANSCRIPTIONAL REPRESSOR NANR"/>
    <property type="match status" value="1"/>
</dbReference>
<dbReference type="InterPro" id="IPR036390">
    <property type="entry name" value="WH_DNA-bd_sf"/>
</dbReference>
<reference evidence="5 6" key="1">
    <citation type="submission" date="2023-08" db="EMBL/GenBank/DDBJ databases">
        <title>Implementing the SeqCode for naming new Mesorhizobium species isolated from Vachellia karroo root nodules.</title>
        <authorList>
            <person name="Van Lill M."/>
        </authorList>
    </citation>
    <scope>NUCLEOTIDE SEQUENCE [LARGE SCALE GENOMIC DNA]</scope>
    <source>
        <strain evidence="5 6">VK3E</strain>
    </source>
</reference>
<keyword evidence="1" id="KW-0805">Transcription regulation</keyword>
<evidence type="ECO:0000256" key="1">
    <source>
        <dbReference type="ARBA" id="ARBA00023015"/>
    </source>
</evidence>
<dbReference type="PRINTS" id="PR00035">
    <property type="entry name" value="HTHGNTR"/>
</dbReference>
<dbReference type="Gene3D" id="1.10.10.10">
    <property type="entry name" value="Winged helix-like DNA-binding domain superfamily/Winged helix DNA-binding domain"/>
    <property type="match status" value="1"/>
</dbReference>
<dbReference type="SUPFAM" id="SSF46785">
    <property type="entry name" value="Winged helix' DNA-binding domain"/>
    <property type="match status" value="1"/>
</dbReference>
<evidence type="ECO:0000256" key="2">
    <source>
        <dbReference type="ARBA" id="ARBA00023125"/>
    </source>
</evidence>
<dbReference type="InterPro" id="IPR000524">
    <property type="entry name" value="Tscrpt_reg_HTH_GntR"/>
</dbReference>